<dbReference type="PANTHER" id="PTHR28055">
    <property type="entry name" value="ALTERED INHERITANCE OF MITOCHONDRIA PROTEIN 41, MITOCHONDRIAL"/>
    <property type="match status" value="1"/>
</dbReference>
<keyword evidence="2" id="KW-1185">Reference proteome</keyword>
<dbReference type="GO" id="GO:0016884">
    <property type="term" value="F:carbon-nitrogen ligase activity, with glutamine as amido-N-donor"/>
    <property type="evidence" value="ECO:0007669"/>
    <property type="project" value="InterPro"/>
</dbReference>
<evidence type="ECO:0000313" key="1">
    <source>
        <dbReference type="EMBL" id="KRK73274.1"/>
    </source>
</evidence>
<dbReference type="Proteomes" id="UP000051804">
    <property type="component" value="Unassembled WGS sequence"/>
</dbReference>
<evidence type="ECO:0000313" key="2">
    <source>
        <dbReference type="Proteomes" id="UP000051804"/>
    </source>
</evidence>
<dbReference type="PATRIC" id="fig|1291734.4.peg.1162"/>
<dbReference type="SUPFAM" id="SSF89095">
    <property type="entry name" value="GatB/YqeY motif"/>
    <property type="match status" value="1"/>
</dbReference>
<reference evidence="1 2" key="1">
    <citation type="journal article" date="2015" name="Genome Announc.">
        <title>Expanding the biotechnology potential of lactobacilli through comparative genomics of 213 strains and associated genera.</title>
        <authorList>
            <person name="Sun Z."/>
            <person name="Harris H.M."/>
            <person name="McCann A."/>
            <person name="Guo C."/>
            <person name="Argimon S."/>
            <person name="Zhang W."/>
            <person name="Yang X."/>
            <person name="Jeffery I.B."/>
            <person name="Cooney J.C."/>
            <person name="Kagawa T.F."/>
            <person name="Liu W."/>
            <person name="Song Y."/>
            <person name="Salvetti E."/>
            <person name="Wrobel A."/>
            <person name="Rasinkangas P."/>
            <person name="Parkhill J."/>
            <person name="Rea M.C."/>
            <person name="O'Sullivan O."/>
            <person name="Ritari J."/>
            <person name="Douillard F.P."/>
            <person name="Paul Ross R."/>
            <person name="Yang R."/>
            <person name="Briner A.E."/>
            <person name="Felis G.E."/>
            <person name="de Vos W.M."/>
            <person name="Barrangou R."/>
            <person name="Klaenhammer T.R."/>
            <person name="Caufield P.W."/>
            <person name="Cui Y."/>
            <person name="Zhang H."/>
            <person name="O'Toole P.W."/>
        </authorList>
    </citation>
    <scope>NUCLEOTIDE SEQUENCE [LARGE SCALE GENOMIC DNA]</scope>
    <source>
        <strain evidence="1 2">JCM 17158</strain>
    </source>
</reference>
<dbReference type="InterPro" id="IPR003789">
    <property type="entry name" value="Asn/Gln_tRNA_amidoTrase-B-like"/>
</dbReference>
<proteinExistence type="predicted"/>
<dbReference type="AlphaFoldDB" id="A0A0R1JZD9"/>
<dbReference type="InterPro" id="IPR042184">
    <property type="entry name" value="YqeY/Aim41_N"/>
</dbReference>
<dbReference type="InterPro" id="IPR019004">
    <property type="entry name" value="YqeY/Aim41"/>
</dbReference>
<name>A0A0R1JZD9_9LACO</name>
<sequence>MSLTTELNEQMKTAMKAHDKVTLSVVRMLKAALQNAQIKAGHDLSADEEKAVLATELKQRKESLTEFENGGREDLVAGVKQEIAIVEQYLPAQLDEAAVTALVTKVIAETGATGKADFGKVMKTLMPQVKGQADGALVNRIVKAQLG</sequence>
<dbReference type="EMBL" id="AZDJ01000013">
    <property type="protein sequence ID" value="KRK73274.1"/>
    <property type="molecule type" value="Genomic_DNA"/>
</dbReference>
<dbReference type="STRING" id="1291734.FD02_GL001132"/>
<dbReference type="Pfam" id="PF09424">
    <property type="entry name" value="YqeY"/>
    <property type="match status" value="1"/>
</dbReference>
<organism evidence="1 2">
    <name type="scientific">Lacticaseibacillus nasuensis JCM 17158</name>
    <dbReference type="NCBI Taxonomy" id="1291734"/>
    <lineage>
        <taxon>Bacteria</taxon>
        <taxon>Bacillati</taxon>
        <taxon>Bacillota</taxon>
        <taxon>Bacilli</taxon>
        <taxon>Lactobacillales</taxon>
        <taxon>Lactobacillaceae</taxon>
        <taxon>Lacticaseibacillus</taxon>
    </lineage>
</organism>
<dbReference type="InterPro" id="IPR023168">
    <property type="entry name" value="GatB_Yqey_C_2"/>
</dbReference>
<dbReference type="RefSeq" id="WP_054723229.1">
    <property type="nucleotide sequence ID" value="NZ_AZDJ01000013.1"/>
</dbReference>
<protein>
    <submittedName>
        <fullName evidence="1">Glutaminyl-tRNA synthase b subunit</fullName>
    </submittedName>
</protein>
<dbReference type="PANTHER" id="PTHR28055:SF1">
    <property type="entry name" value="ALTERED INHERITANCE OF MITOCHONDRIA PROTEIN 41, MITOCHONDRIAL"/>
    <property type="match status" value="1"/>
</dbReference>
<accession>A0A0R1JZD9</accession>
<dbReference type="Gene3D" id="1.10.10.410">
    <property type="match status" value="1"/>
</dbReference>
<dbReference type="OrthoDB" id="9794041at2"/>
<gene>
    <name evidence="1" type="ORF">FD02_GL001132</name>
</gene>
<dbReference type="Gene3D" id="1.10.1510.10">
    <property type="entry name" value="Uncharacterised protein YqeY/AIM41 PF09424, N-terminal domain"/>
    <property type="match status" value="1"/>
</dbReference>
<comment type="caution">
    <text evidence="1">The sequence shown here is derived from an EMBL/GenBank/DDBJ whole genome shotgun (WGS) entry which is preliminary data.</text>
</comment>